<dbReference type="PANTHER" id="PTHR34599:SF1">
    <property type="entry name" value="PHOSPHATIDIC ACID PHOSPHATASE TYPE 2_HALOPEROXIDASE DOMAIN-CONTAINING PROTEIN"/>
    <property type="match status" value="1"/>
</dbReference>
<evidence type="ECO:0000259" key="3">
    <source>
        <dbReference type="Pfam" id="PF01569"/>
    </source>
</evidence>
<dbReference type="InterPro" id="IPR000326">
    <property type="entry name" value="PAP2/HPO"/>
</dbReference>
<dbReference type="Gene3D" id="1.10.606.20">
    <property type="match status" value="1"/>
</dbReference>
<dbReference type="RefSeq" id="WP_161812002.1">
    <property type="nucleotide sequence ID" value="NZ_BLJN01000002.1"/>
</dbReference>
<dbReference type="SUPFAM" id="SSF48317">
    <property type="entry name" value="Acid phosphatase/Vanadium-dependent haloperoxidase"/>
    <property type="match status" value="1"/>
</dbReference>
<gene>
    <name evidence="4" type="ORF">GCM10011487_23010</name>
</gene>
<reference evidence="5" key="1">
    <citation type="submission" date="2020-01" db="EMBL/GenBank/DDBJ databases">
        <title>'Steroidobacter agaridevorans' sp. nov., agar-degrading bacteria isolated from rhizosphere soils.</title>
        <authorList>
            <person name="Ikenaga M."/>
            <person name="Kataoka M."/>
            <person name="Murouchi A."/>
            <person name="Katsuragi S."/>
            <person name="Sakai M."/>
        </authorList>
    </citation>
    <scope>NUCLEOTIDE SEQUENCE [LARGE SCALE GENOMIC DNA]</scope>
    <source>
        <strain evidence="5">YU21-B</strain>
    </source>
</reference>
<dbReference type="InterPro" id="IPR052559">
    <property type="entry name" value="V-haloperoxidase"/>
</dbReference>
<feature type="chain" id="PRO_5033032284" evidence="2">
    <location>
        <begin position="25"/>
        <end position="450"/>
    </location>
</feature>
<evidence type="ECO:0000256" key="1">
    <source>
        <dbReference type="SAM" id="MobiDB-lite"/>
    </source>
</evidence>
<comment type="caution">
    <text evidence="4">The sequence shown here is derived from an EMBL/GenBank/DDBJ whole genome shotgun (WGS) entry which is preliminary data.</text>
</comment>
<dbReference type="Pfam" id="PF01569">
    <property type="entry name" value="PAP2"/>
    <property type="match status" value="1"/>
</dbReference>
<dbReference type="GO" id="GO:0004601">
    <property type="term" value="F:peroxidase activity"/>
    <property type="evidence" value="ECO:0007669"/>
    <property type="project" value="UniProtKB-KW"/>
</dbReference>
<dbReference type="AlphaFoldDB" id="A0A829YBN6"/>
<evidence type="ECO:0000313" key="5">
    <source>
        <dbReference type="Proteomes" id="UP000445000"/>
    </source>
</evidence>
<protein>
    <submittedName>
        <fullName evidence="4">Haloperoxidase</fullName>
    </submittedName>
</protein>
<keyword evidence="2" id="KW-0732">Signal</keyword>
<keyword evidence="5" id="KW-1185">Reference proteome</keyword>
<name>A0A829YBN6_9GAMM</name>
<dbReference type="PANTHER" id="PTHR34599">
    <property type="entry name" value="PEROXIDASE-RELATED"/>
    <property type="match status" value="1"/>
</dbReference>
<keyword evidence="4" id="KW-0575">Peroxidase</keyword>
<evidence type="ECO:0000256" key="2">
    <source>
        <dbReference type="SAM" id="SignalP"/>
    </source>
</evidence>
<organism evidence="4 5">
    <name type="scientific">Steroidobacter agaridevorans</name>
    <dbReference type="NCBI Taxonomy" id="2695856"/>
    <lineage>
        <taxon>Bacteria</taxon>
        <taxon>Pseudomonadati</taxon>
        <taxon>Pseudomonadota</taxon>
        <taxon>Gammaproteobacteria</taxon>
        <taxon>Steroidobacterales</taxon>
        <taxon>Steroidobacteraceae</taxon>
        <taxon>Steroidobacter</taxon>
    </lineage>
</organism>
<accession>A0A829YBN6</accession>
<feature type="signal peptide" evidence="2">
    <location>
        <begin position="1"/>
        <end position="24"/>
    </location>
</feature>
<dbReference type="EMBL" id="BLJN01000002">
    <property type="protein sequence ID" value="GFE80301.1"/>
    <property type="molecule type" value="Genomic_DNA"/>
</dbReference>
<dbReference type="CDD" id="cd03398">
    <property type="entry name" value="PAP2_haloperoxidase"/>
    <property type="match status" value="1"/>
</dbReference>
<sequence length="450" mass="48316">MQAKLFLTPLLAAAALCTSLTALAGGAADSPAGNPVTRWNAVAIQVLPVDPGLVMDSRAFAIVHAAIHDAVNGVERRYRPYTIELSYPNASVDAAIATAARDTLVALSPSQSSTVEIAYAATLLGIPDGAAKQAGVELGRRSAEANLARRVGDGAESAGGPPYVPKGEPGDYDFTPPFDKPPFGPVALFPGWGAVTPFGVETLDHRLPGPLALTSREYARDFKLLKAMGRNDSSMRSEQQTDMAMFWFEFSPMGWNRIANTVLRQERTDVWRSARIMALVNFALADGYITGFAEKYRHRFWRPTTAIRAADRDGNPATDADKNWTPLQAPAFFTPPVPDYPSTHTVLGAAAAEVLIQNFGDRLRFEVVSTTLPGATRTFQSLSDAAHENGMSRVYGGIHFLHAVKEGCRQGKSVGRVVSQLLAPAQEGKAAQYNVEGPVKSKLCLHGLTP</sequence>
<keyword evidence="4" id="KW-0560">Oxidoreductase</keyword>
<evidence type="ECO:0000313" key="4">
    <source>
        <dbReference type="EMBL" id="GFE80301.1"/>
    </source>
</evidence>
<dbReference type="InterPro" id="IPR036938">
    <property type="entry name" value="PAP2/HPO_sf"/>
</dbReference>
<feature type="region of interest" description="Disordered" evidence="1">
    <location>
        <begin position="149"/>
        <end position="174"/>
    </location>
</feature>
<feature type="domain" description="Phosphatidic acid phosphatase type 2/haloperoxidase" evidence="3">
    <location>
        <begin position="278"/>
        <end position="421"/>
    </location>
</feature>
<dbReference type="Proteomes" id="UP000445000">
    <property type="component" value="Unassembled WGS sequence"/>
</dbReference>
<proteinExistence type="predicted"/>